<name>A0AAT9PEE6_9GAMM</name>
<evidence type="ECO:0000259" key="1">
    <source>
        <dbReference type="PROSITE" id="PS50994"/>
    </source>
</evidence>
<accession>A0AAT9PEE6</accession>
<dbReference type="InterPro" id="IPR012337">
    <property type="entry name" value="RNaseH-like_sf"/>
</dbReference>
<dbReference type="RefSeq" id="WP_115342982.1">
    <property type="nucleotide sequence ID" value="NZ_CP093310.2"/>
</dbReference>
<dbReference type="InterPro" id="IPR001584">
    <property type="entry name" value="Integrase_cat-core"/>
</dbReference>
<dbReference type="PANTHER" id="PTHR46889">
    <property type="entry name" value="TRANSPOSASE INSF FOR INSERTION SEQUENCE IS3B-RELATED"/>
    <property type="match status" value="1"/>
</dbReference>
<proteinExistence type="predicted"/>
<dbReference type="EMBL" id="CP093310">
    <property type="protein sequence ID" value="UNK05572.2"/>
    <property type="molecule type" value="Genomic_DNA"/>
</dbReference>
<dbReference type="InterPro" id="IPR036397">
    <property type="entry name" value="RNaseH_sf"/>
</dbReference>
<dbReference type="GO" id="GO:0043565">
    <property type="term" value="F:sequence-specific DNA binding"/>
    <property type="evidence" value="ECO:0007669"/>
    <property type="project" value="InterPro"/>
</dbReference>
<evidence type="ECO:0000313" key="3">
    <source>
        <dbReference type="Proteomes" id="UP000829560"/>
    </source>
</evidence>
<dbReference type="SUPFAM" id="SSF48295">
    <property type="entry name" value="TrpR-like"/>
    <property type="match status" value="1"/>
</dbReference>
<dbReference type="InterPro" id="IPR050900">
    <property type="entry name" value="Transposase_IS3/IS150/IS904"/>
</dbReference>
<dbReference type="Pfam" id="PF00665">
    <property type="entry name" value="rve"/>
    <property type="match status" value="1"/>
</dbReference>
<sequence length="388" mass="45344">MTKVRKRHNAEFKSKVAVEAIKEHKTLNELTAEYGVHATQISNWKKQALAVIPTAFNTKQQANEQAQQAIIDELHRQLGQVISERDWLKKKFLTATLSTRKQLLEPDNKDFSVRKQCELLGINRSSLYYQPKPISELDITLMNLLDQQYTKTPFYGVKRMTAYLRQLGYQVGEKRVRRLLRQMGLDAIYQHPNTSKPHPEHQVYPYLLRHVPISRCNQVWSTDITYIRLAKGFVYLMAVIDWYSRYVLDWSLSTTLEADFCVDTVSSLLHNGLRCEIFNTDQGSQFTSPRFTRPLIEQGIAISMDGRGRALDNIFVERLWRSVKYECVYLRQFETVSQARAGLKEYFEFYNHERLHQSLDYHTPAQVYLANNSSDNESFYQPNSILIL</sequence>
<dbReference type="Pfam" id="PF13333">
    <property type="entry name" value="rve_2"/>
    <property type="match status" value="1"/>
</dbReference>
<keyword evidence="3" id="KW-1185">Reference proteome</keyword>
<dbReference type="AlphaFoldDB" id="A0AAT9PEE6"/>
<reference evidence="2" key="1">
    <citation type="submission" date="2024-03" db="EMBL/GenBank/DDBJ databases">
        <title>Psychrobacter raelis sp. nov. isolated from a dog with peritonitis.</title>
        <authorList>
            <person name="Schiavone A."/>
            <person name="Manzulli V."/>
            <person name="Camarda A."/>
            <person name="Cafiero M.A."/>
            <person name="Vasco I."/>
            <person name="Marino L."/>
            <person name="Pennuzzi G."/>
            <person name="Serrecchia L."/>
            <person name="Galante D."/>
            <person name="Pugliese N."/>
        </authorList>
    </citation>
    <scope>NUCLEOTIDE SEQUENCE</scope>
    <source>
        <strain evidence="2">PraFG1</strain>
    </source>
</reference>
<feature type="domain" description="Integrase catalytic" evidence="1">
    <location>
        <begin position="208"/>
        <end position="372"/>
    </location>
</feature>
<dbReference type="PANTHER" id="PTHR46889:SF4">
    <property type="entry name" value="TRANSPOSASE INSO FOR INSERTION SEQUENCE ELEMENT IS911B-RELATED"/>
    <property type="match status" value="1"/>
</dbReference>
<dbReference type="Pfam" id="PF13276">
    <property type="entry name" value="HTH_21"/>
    <property type="match status" value="1"/>
</dbReference>
<dbReference type="InterPro" id="IPR025948">
    <property type="entry name" value="HTH-like_dom"/>
</dbReference>
<evidence type="ECO:0000313" key="2">
    <source>
        <dbReference type="EMBL" id="UNK05572.2"/>
    </source>
</evidence>
<dbReference type="InterPro" id="IPR048020">
    <property type="entry name" value="Transpos_IS3"/>
</dbReference>
<dbReference type="KEGG" id="prae:MN210_01360"/>
<dbReference type="PROSITE" id="PS50994">
    <property type="entry name" value="INTEGRASE"/>
    <property type="match status" value="1"/>
</dbReference>
<dbReference type="NCBIfam" id="NF033516">
    <property type="entry name" value="transpos_IS3"/>
    <property type="match status" value="1"/>
</dbReference>
<dbReference type="Gene3D" id="3.30.420.10">
    <property type="entry name" value="Ribonuclease H-like superfamily/Ribonuclease H"/>
    <property type="match status" value="1"/>
</dbReference>
<dbReference type="GO" id="GO:0015074">
    <property type="term" value="P:DNA integration"/>
    <property type="evidence" value="ECO:0007669"/>
    <property type="project" value="InterPro"/>
</dbReference>
<dbReference type="SUPFAM" id="SSF53098">
    <property type="entry name" value="Ribonuclease H-like"/>
    <property type="match status" value="1"/>
</dbReference>
<dbReference type="InterPro" id="IPR010921">
    <property type="entry name" value="Trp_repressor/repl_initiator"/>
</dbReference>
<protein>
    <submittedName>
        <fullName evidence="2">IS3-like element ISPpy1 family transposase</fullName>
    </submittedName>
</protein>
<organism evidence="2 3">
    <name type="scientific">Psychrobacter raelei</name>
    <dbReference type="NCBI Taxonomy" id="2565531"/>
    <lineage>
        <taxon>Bacteria</taxon>
        <taxon>Pseudomonadati</taxon>
        <taxon>Pseudomonadota</taxon>
        <taxon>Gammaproteobacteria</taxon>
        <taxon>Moraxellales</taxon>
        <taxon>Moraxellaceae</taxon>
        <taxon>Psychrobacter</taxon>
    </lineage>
</organism>
<dbReference type="Proteomes" id="UP000829560">
    <property type="component" value="Chromosome"/>
</dbReference>
<gene>
    <name evidence="2" type="ORF">MN210_01360</name>
</gene>